<sequence>MNRRSTKTDAARAVDVMKTLFEALGPDTTSTPYMGKVFPFPLPRQLLRG</sequence>
<name>A0A0N7L7Y7_PLAHL</name>
<accession>A0A0N7L7Y7</accession>
<evidence type="ECO:0000313" key="2">
    <source>
        <dbReference type="Proteomes" id="UP000054928"/>
    </source>
</evidence>
<keyword evidence="2" id="KW-1185">Reference proteome</keyword>
<protein>
    <submittedName>
        <fullName evidence="1">Uncharacterized protein</fullName>
    </submittedName>
</protein>
<dbReference type="RefSeq" id="XP_024584756.1">
    <property type="nucleotide sequence ID" value="XM_024719460.1"/>
</dbReference>
<evidence type="ECO:0000313" key="1">
    <source>
        <dbReference type="EMBL" id="CEG48387.1"/>
    </source>
</evidence>
<dbReference type="GeneID" id="36401267"/>
<reference evidence="2" key="1">
    <citation type="submission" date="2014-09" db="EMBL/GenBank/DDBJ databases">
        <authorList>
            <person name="Sharma Rahul"/>
            <person name="Thines Marco"/>
        </authorList>
    </citation>
    <scope>NUCLEOTIDE SEQUENCE [LARGE SCALE GENOMIC DNA]</scope>
</reference>
<dbReference type="AlphaFoldDB" id="A0A0N7L7Y7"/>
<organism evidence="1 2">
    <name type="scientific">Plasmopara halstedii</name>
    <name type="common">Downy mildew of sunflower</name>
    <dbReference type="NCBI Taxonomy" id="4781"/>
    <lineage>
        <taxon>Eukaryota</taxon>
        <taxon>Sar</taxon>
        <taxon>Stramenopiles</taxon>
        <taxon>Oomycota</taxon>
        <taxon>Peronosporomycetes</taxon>
        <taxon>Peronosporales</taxon>
        <taxon>Peronosporaceae</taxon>
        <taxon>Plasmopara</taxon>
    </lineage>
</organism>
<dbReference type="Proteomes" id="UP000054928">
    <property type="component" value="Unassembled WGS sequence"/>
</dbReference>
<dbReference type="EMBL" id="CCYD01002939">
    <property type="protein sequence ID" value="CEG48387.1"/>
    <property type="molecule type" value="Genomic_DNA"/>
</dbReference>
<proteinExistence type="predicted"/>